<organism evidence="1 2">
    <name type="scientific">Chlamydia avium</name>
    <dbReference type="NCBI Taxonomy" id="1457141"/>
    <lineage>
        <taxon>Bacteria</taxon>
        <taxon>Pseudomonadati</taxon>
        <taxon>Chlamydiota</taxon>
        <taxon>Chlamydiia</taxon>
        <taxon>Chlamydiales</taxon>
        <taxon>Chlamydiaceae</taxon>
        <taxon>Chlamydia/Chlamydophila group</taxon>
        <taxon>Chlamydia</taxon>
    </lineage>
</organism>
<proteinExistence type="predicted"/>
<evidence type="ECO:0000313" key="1">
    <source>
        <dbReference type="EMBL" id="EPP37931.1"/>
    </source>
</evidence>
<sequence length="40" mass="4716">MKITRLFFENTPFKRKSCIFSSEIPHLSKNHTVSHQKSPI</sequence>
<keyword evidence="2" id="KW-1185">Reference proteome</keyword>
<comment type="caution">
    <text evidence="1">The sequence shown here is derived from an EMBL/GenBank/DDBJ whole genome shotgun (WGS) entry which is preliminary data.</text>
</comment>
<name>A0ABP2X592_9CHLA</name>
<gene>
    <name evidence="1" type="ORF">CP10881SC42_1031</name>
</gene>
<dbReference type="EMBL" id="ATND01000015">
    <property type="protein sequence ID" value="EPP37931.1"/>
    <property type="molecule type" value="Genomic_DNA"/>
</dbReference>
<dbReference type="Proteomes" id="UP000014821">
    <property type="component" value="Unassembled WGS sequence"/>
</dbReference>
<protein>
    <submittedName>
        <fullName evidence="1">Uncharacterized protein</fullName>
    </submittedName>
</protein>
<reference evidence="1" key="1">
    <citation type="submission" date="2013-04" db="EMBL/GenBank/DDBJ databases">
        <title>Genome sequence of Chlamydia psittaci 10_881_SC42.</title>
        <authorList>
            <person name="Huot-Creasy H."/>
            <person name="McCracken C.L."/>
            <person name="Humphries M."/>
            <person name="Sachse K."/>
            <person name="Laroucau K."/>
            <person name="Bavoil P."/>
            <person name="Myers G.S."/>
        </authorList>
    </citation>
    <scope>NUCLEOTIDE SEQUENCE [LARGE SCALE GENOMIC DNA]</scope>
    <source>
        <strain evidence="1">10_881_SC42</strain>
    </source>
</reference>
<accession>A0ABP2X592</accession>
<evidence type="ECO:0000313" key="2">
    <source>
        <dbReference type="Proteomes" id="UP000014821"/>
    </source>
</evidence>